<feature type="binding site" evidence="6">
    <location>
        <position position="60"/>
    </location>
    <ligand>
        <name>NAD(+)</name>
        <dbReference type="ChEBI" id="CHEBI:57540"/>
    </ligand>
</feature>
<dbReference type="AlphaFoldDB" id="Q8YJQ6"/>
<evidence type="ECO:0000313" key="3">
    <source>
        <dbReference type="EMBL" id="AAL51208.1"/>
    </source>
</evidence>
<keyword evidence="6" id="KW-0547">Nucleotide-binding</keyword>
<proteinExistence type="evidence at protein level"/>
<dbReference type="PDBsum" id="4ONE"/>
<dbReference type="Proteomes" id="UP000000419">
    <property type="component" value="Chromosome I"/>
</dbReference>
<accession>Q8YJQ6</accession>
<keyword evidence="5 6" id="KW-0002">3D-structure</keyword>
<dbReference type="PDB" id="4ONE">
    <property type="method" value="X-ray"/>
    <property type="resolution" value="1.65 A"/>
    <property type="chains" value="A/B/C/D=47-300"/>
</dbReference>
<dbReference type="EC" id="1.1.1.100" evidence="3"/>
<dbReference type="InterPro" id="IPR036291">
    <property type="entry name" value="NAD(P)-bd_dom_sf"/>
</dbReference>
<dbReference type="PANTHER" id="PTHR42760">
    <property type="entry name" value="SHORT-CHAIN DEHYDROGENASES/REDUCTASES FAMILY MEMBER"/>
    <property type="match status" value="1"/>
</dbReference>
<dbReference type="NCBIfam" id="NF009386">
    <property type="entry name" value="PRK12745.1"/>
    <property type="match status" value="1"/>
</dbReference>
<dbReference type="GO" id="GO:0004316">
    <property type="term" value="F:3-oxoacyl-[acyl-carrier-protein] reductase (NADPH) activity"/>
    <property type="evidence" value="ECO:0007669"/>
    <property type="project" value="UniProtKB-EC"/>
</dbReference>
<dbReference type="PRINTS" id="PR00081">
    <property type="entry name" value="GDHRDH"/>
</dbReference>
<dbReference type="PRINTS" id="PR00080">
    <property type="entry name" value="SDRFAMILY"/>
</dbReference>
<dbReference type="InterPro" id="IPR002347">
    <property type="entry name" value="SDR_fam"/>
</dbReference>
<sequence length="300" mass="31648">MPRLRSPQSLRGRCVVPANIGSGQSGADHRRASLARRRPYQAGGFCMSRQRPVALVTGGRRGIGLGIARALAAKGFDLAITDRESDEAVIHELRGLGGKVAFFKSDLAAVKTHEATVFAVLDAFGGIDCLVNNAGMGAVERGDFLALKPENFDTIMDVNLRGTVFFTQAVVKAMLAADEVRFPRSIVTISSVSSVMTSPERLDYCISKAGLTAFVQGLALRLAEARIGVFEVRPGIIRTDMTAKVAARYDALIEGGLVPMKRWGEASDVGAIVAGLAGGDFIFATGSAIHADGGLSIAKL</sequence>
<dbReference type="EMBL" id="AE008917">
    <property type="protein sequence ID" value="AAL51208.1"/>
    <property type="molecule type" value="Genomic_DNA"/>
</dbReference>
<reference evidence="6" key="3">
    <citation type="submission" date="2017-04" db="PDB data bank">
        <title>Crystal structure of 3-oxoacyl-[acyl-carrier protein] reductase from Brucella melitensis in complex with NAD.</title>
        <authorList>
            <person name="Mayclin S.J."/>
            <person name="Abendroth J."/>
            <person name="Lorimer D.D."/>
            <person name="Edwards T.E."/>
        </authorList>
    </citation>
    <scope>X-RAY CRYSTALLOGRAPHY (1.90 ANGSTROMS) OF 47-300 IN COMPLEX WITH NAD(+)</scope>
</reference>
<dbReference type="eggNOG" id="COG1028">
    <property type="taxonomic scope" value="Bacteria"/>
</dbReference>
<reference evidence="3 4" key="1">
    <citation type="journal article" date="2002" name="Proc. Natl. Acad. Sci. U.S.A.">
        <title>The genome sequence of the facultative intracellular pathogen Brucella melitensis.</title>
        <authorList>
            <person name="DelVecchio V.G."/>
            <person name="Kapatral V."/>
            <person name="Redkar R.J."/>
            <person name="Patra G."/>
            <person name="Mujer C."/>
            <person name="Los T."/>
            <person name="Ivanova N."/>
            <person name="Anderson I."/>
            <person name="Bhattacharyya A."/>
            <person name="Lykidis A."/>
            <person name="Reznik G."/>
            <person name="Jablonski L."/>
            <person name="Larsen N."/>
            <person name="D'Souza M."/>
            <person name="Bernal A."/>
            <person name="Mazur M."/>
            <person name="Goltsman E."/>
            <person name="Selkov E."/>
            <person name="Elzer P.H."/>
            <person name="Hagius S."/>
            <person name="O'Callaghan D."/>
            <person name="Letesson J.J."/>
            <person name="Haselkorn R."/>
            <person name="Kyrpides N."/>
            <person name="Overbeek R."/>
        </authorList>
    </citation>
    <scope>NUCLEOTIDE SEQUENCE [LARGE SCALE GENOMIC DNA]</scope>
    <source>
        <strain evidence="4">ATCC 23456 / CCUG 17765 / NCTC 10094 / 16M</strain>
    </source>
</reference>
<feature type="binding site" evidence="6">
    <location>
        <position position="133"/>
    </location>
    <ligand>
        <name>NAD(+)</name>
        <dbReference type="ChEBI" id="CHEBI:57540"/>
    </ligand>
</feature>
<evidence type="ECO:0000256" key="1">
    <source>
        <dbReference type="ARBA" id="ARBA00006484"/>
    </source>
</evidence>
<dbReference type="PDBsum" id="5VN2"/>
<organism evidence="3 4">
    <name type="scientific">Brucella melitensis biotype 1 (strain ATCC 23456 / CCUG 17765 / NCTC 10094 / 16M)</name>
    <dbReference type="NCBI Taxonomy" id="224914"/>
    <lineage>
        <taxon>Bacteria</taxon>
        <taxon>Pseudomonadati</taxon>
        <taxon>Pseudomonadota</taxon>
        <taxon>Alphaproteobacteria</taxon>
        <taxon>Hyphomicrobiales</taxon>
        <taxon>Brucellaceae</taxon>
        <taxon>Brucella/Ochrobactrum group</taxon>
        <taxon>Brucella</taxon>
    </lineage>
</organism>
<feature type="binding site" evidence="6">
    <location>
        <position position="63"/>
    </location>
    <ligand>
        <name>NAD(+)</name>
        <dbReference type="ChEBI" id="CHEBI:57540"/>
    </ligand>
</feature>
<feature type="binding site" evidence="6">
    <location>
        <position position="83"/>
    </location>
    <ligand>
        <name>NAD(+)</name>
        <dbReference type="ChEBI" id="CHEBI:57540"/>
    </ligand>
</feature>
<dbReference type="GO" id="GO:0006633">
    <property type="term" value="P:fatty acid biosynthetic process"/>
    <property type="evidence" value="ECO:0007669"/>
    <property type="project" value="TreeGrafter"/>
</dbReference>
<evidence type="ECO:0007829" key="5">
    <source>
        <dbReference type="PDB" id="4ONE"/>
    </source>
</evidence>
<keyword evidence="4" id="KW-1185">Reference proteome</keyword>
<gene>
    <name evidence="3" type="ordered locus">BMEI0026</name>
</gene>
<dbReference type="PROSITE" id="PS00061">
    <property type="entry name" value="ADH_SHORT"/>
    <property type="match status" value="1"/>
</dbReference>
<feature type="binding site" evidence="6">
    <location>
        <position position="208"/>
    </location>
    <ligand>
        <name>NAD(+)</name>
        <dbReference type="ChEBI" id="CHEBI:57540"/>
    </ligand>
</feature>
<feature type="binding site" evidence="6">
    <location>
        <position position="237"/>
    </location>
    <ligand>
        <name>NAD(+)</name>
        <dbReference type="ChEBI" id="CHEBI:57540"/>
    </ligand>
</feature>
<evidence type="ECO:0000256" key="2">
    <source>
        <dbReference type="ARBA" id="ARBA00023002"/>
    </source>
</evidence>
<feature type="binding site" evidence="6">
    <location>
        <position position="82"/>
    </location>
    <ligand>
        <name>NAD(+)</name>
        <dbReference type="ChEBI" id="CHEBI:57540"/>
    </ligand>
</feature>
<dbReference type="PANTHER" id="PTHR42760:SF133">
    <property type="entry name" value="3-OXOACYL-[ACYL-CARRIER-PROTEIN] REDUCTASE"/>
    <property type="match status" value="1"/>
</dbReference>
<feature type="binding site" evidence="6">
    <location>
        <position position="107"/>
    </location>
    <ligand>
        <name>NAD(+)</name>
        <dbReference type="ChEBI" id="CHEBI:57540"/>
    </ligand>
</feature>
<keyword evidence="2 3" id="KW-0560">Oxidoreductase</keyword>
<dbReference type="InterPro" id="IPR020904">
    <property type="entry name" value="Sc_DH/Rdtase_CS"/>
</dbReference>
<dbReference type="PDB" id="5VN2">
    <property type="method" value="X-ray"/>
    <property type="resolution" value="1.90 A"/>
    <property type="chains" value="A/B/C/D=47-300"/>
</dbReference>
<dbReference type="Pfam" id="PF13561">
    <property type="entry name" value="adh_short_C2"/>
    <property type="match status" value="1"/>
</dbReference>
<dbReference type="SUPFAM" id="SSF51735">
    <property type="entry name" value="NAD(P)-binding Rossmann-fold domains"/>
    <property type="match status" value="1"/>
</dbReference>
<protein>
    <submittedName>
        <fullName evidence="3">3-oxoacyl-(Acyl-carrier protein) reductase</fullName>
        <ecNumber evidence="3">1.1.1.100</ecNumber>
    </submittedName>
</protein>
<reference evidence="5" key="2">
    <citation type="submission" date="2014-01" db="PDB data bank">
        <title>Crystal Structure of a 3-oxoacyl-[acyl-carrier protein] reductase from Brucella melitensis.</title>
        <authorList>
            <person name="Dranow D.M."/>
            <person name="Vogan E."/>
            <person name="Edwards T.E."/>
            <person name="Lorimer D."/>
        </authorList>
    </citation>
    <scope>X-RAY CRYSTALLOGRAPHY (1.65 ANGSTROMS) OF 47-300</scope>
</reference>
<dbReference type="KEGG" id="bme:BMEI0026"/>
<dbReference type="SMR" id="Q8YJQ6"/>
<evidence type="ECO:0000313" key="4">
    <source>
        <dbReference type="Proteomes" id="UP000000419"/>
    </source>
</evidence>
<feature type="binding site" evidence="6">
    <location>
        <position position="239"/>
    </location>
    <ligand>
        <name>NAD(+)</name>
        <dbReference type="ChEBI" id="CHEBI:57540"/>
    </ligand>
</feature>
<dbReference type="EvolutionaryTrace" id="Q8YJQ6"/>
<comment type="similarity">
    <text evidence="1">Belongs to the short-chain dehydrogenases/reductases (SDR) family.</text>
</comment>
<feature type="binding site" evidence="6">
    <location>
        <position position="106"/>
    </location>
    <ligand>
        <name>NAD(+)</name>
        <dbReference type="ChEBI" id="CHEBI:57540"/>
    </ligand>
</feature>
<dbReference type="GO" id="GO:0048038">
    <property type="term" value="F:quinone binding"/>
    <property type="evidence" value="ECO:0007669"/>
    <property type="project" value="TreeGrafter"/>
</dbReference>
<dbReference type="Gene3D" id="3.40.50.720">
    <property type="entry name" value="NAD(P)-binding Rossmann-like Domain"/>
    <property type="match status" value="1"/>
</dbReference>
<name>Q8YJQ6_BRUME</name>
<dbReference type="PIR" id="AE3255">
    <property type="entry name" value="AE3255"/>
</dbReference>
<dbReference type="GO" id="GO:0000166">
    <property type="term" value="F:nucleotide binding"/>
    <property type="evidence" value="ECO:0007669"/>
    <property type="project" value="UniProtKB-KW"/>
</dbReference>
<dbReference type="FunFam" id="3.40.50.720:FF:000084">
    <property type="entry name" value="Short-chain dehydrogenase reductase"/>
    <property type="match status" value="1"/>
</dbReference>
<feature type="binding site" evidence="6">
    <location>
        <position position="61"/>
    </location>
    <ligand>
        <name>NAD(+)</name>
        <dbReference type="ChEBI" id="CHEBI:57540"/>
    </ligand>
</feature>
<evidence type="ECO:0007829" key="6">
    <source>
        <dbReference type="PDB" id="5VN2"/>
    </source>
</evidence>